<keyword evidence="1" id="KW-0472">Membrane</keyword>
<dbReference type="EMBL" id="HBUE01214522">
    <property type="protein sequence ID" value="CAG6536097.1"/>
    <property type="molecule type" value="Transcribed_RNA"/>
</dbReference>
<evidence type="ECO:0000256" key="1">
    <source>
        <dbReference type="SAM" id="Phobius"/>
    </source>
</evidence>
<reference evidence="2" key="1">
    <citation type="submission" date="2021-05" db="EMBL/GenBank/DDBJ databases">
        <authorList>
            <person name="Alioto T."/>
            <person name="Alioto T."/>
            <person name="Gomez Garrido J."/>
        </authorList>
    </citation>
    <scope>NUCLEOTIDE SEQUENCE</scope>
</reference>
<proteinExistence type="predicted"/>
<protein>
    <submittedName>
        <fullName evidence="2">(northern house mosquito) hypothetical protein</fullName>
    </submittedName>
</protein>
<sequence>MIVFGRRSDRLTAPKVVGFLIRSRPWFRSHWHPLASGKFFFLCCYGGVHNVFSPEASKPFLFWNFCIHFSSCYFFFWRTLVHKLNLLPRNLFKYNWFSN</sequence>
<name>A0A8D8KDE6_CULPI</name>
<keyword evidence="1" id="KW-1133">Transmembrane helix</keyword>
<dbReference type="EMBL" id="HBUE01321037">
    <property type="protein sequence ID" value="CAG6588088.1"/>
    <property type="molecule type" value="Transcribed_RNA"/>
</dbReference>
<evidence type="ECO:0000313" key="2">
    <source>
        <dbReference type="EMBL" id="CAG6588088.1"/>
    </source>
</evidence>
<dbReference type="EMBL" id="HBUE01321035">
    <property type="protein sequence ID" value="CAG6588085.1"/>
    <property type="molecule type" value="Transcribed_RNA"/>
</dbReference>
<organism evidence="2">
    <name type="scientific">Culex pipiens</name>
    <name type="common">House mosquito</name>
    <dbReference type="NCBI Taxonomy" id="7175"/>
    <lineage>
        <taxon>Eukaryota</taxon>
        <taxon>Metazoa</taxon>
        <taxon>Ecdysozoa</taxon>
        <taxon>Arthropoda</taxon>
        <taxon>Hexapoda</taxon>
        <taxon>Insecta</taxon>
        <taxon>Pterygota</taxon>
        <taxon>Neoptera</taxon>
        <taxon>Endopterygota</taxon>
        <taxon>Diptera</taxon>
        <taxon>Nematocera</taxon>
        <taxon>Culicoidea</taxon>
        <taxon>Culicidae</taxon>
        <taxon>Culicinae</taxon>
        <taxon>Culicini</taxon>
        <taxon>Culex</taxon>
        <taxon>Culex</taxon>
    </lineage>
</organism>
<dbReference type="AlphaFoldDB" id="A0A8D8KDE6"/>
<accession>A0A8D8KDE6</accession>
<dbReference type="EMBL" id="HBUE01214520">
    <property type="protein sequence ID" value="CAG6536094.1"/>
    <property type="molecule type" value="Transcribed_RNA"/>
</dbReference>
<feature type="transmembrane region" description="Helical" evidence="1">
    <location>
        <begin position="60"/>
        <end position="81"/>
    </location>
</feature>
<keyword evidence="1" id="KW-0812">Transmembrane</keyword>